<dbReference type="Pfam" id="PF03097">
    <property type="entry name" value="BRO1"/>
    <property type="match status" value="1"/>
</dbReference>
<sequence>MAELITVPHKKPADVDVVGPLKNLFAANYSSADNPEDYTDQINEFSKLRSNAVWRSIEKTEASLEVIYGYYDQLCALQERIPATEVQIPFKWKDAFNKGSLFGGRISHTVNSLIFEKACVMFNIAALQSHVAASQSLENDDGLKLAAKLLQLSAGIFSALKHLSSLQTQPFPSIDLHPDVLQTLSSLMLAQAQEIFVHKALHDNMKDAIAAKLCAQADEYYAEVMKHIQKEACRNIWDSTWLPLISGKQAAFHGLAEYFQSLVCKQNKSIGEEIARLQKSMELFKAAQSRSGKPLFQDFIGKVQRNLAEAEKDNNFIYHERIPSNLEPIPKAAIAKIQPLPSKLSAKFKDIFENLVPMSVHQALAAYDVRKSELVNTEISKLRENTQFLNSVLASLNLPAALEDTTGVAVPPSVIEKSQAVQASGGIEKLDRMMRELPDLLQRNKEILDETDRMLNEERDADNQLRSQFGERWTRIDSDKLTTVLRSNAAKYRQIIDNAISADKIVRDKYEKNRNGMTLLSQGPASIEAVLPASASGSCNSSAASQLRALMEEVETMKATRDVIEMELKSASTDMKAQFLNALSEDGSINEASMSEEILSQSYGPLKRQVQETLSTQESLLAQIQKANTEFSKEKNCAQAATQRENMLKDIAAAYDTFYELQRNLEEGTKFYNDLTAVLVTFQNKVSDFCFARKTEKEELLKDLTKSLGRDAPSSAPEAPAHHEAAKQTQPMPPAVPSSNSNTLPYPTMPQGMPQPYAPVGAAPYPTYAVPQMPQSYNPYATLPYPRQPPPGYAPQGYPPQPGYPMQQQYPQYPPQQPPPQW</sequence>
<dbReference type="PANTHER" id="PTHR23030:SF39">
    <property type="entry name" value="PROGRAMMED CELL DEATH 6-INTERACTING PROTEIN"/>
    <property type="match status" value="1"/>
</dbReference>
<dbReference type="AlphaFoldDB" id="A0A9P0FA93"/>
<dbReference type="PANTHER" id="PTHR23030">
    <property type="entry name" value="PCD6 INTERACTING PROTEIN-RELATED"/>
    <property type="match status" value="1"/>
</dbReference>
<evidence type="ECO:0000313" key="3">
    <source>
        <dbReference type="EMBL" id="CAH0396165.1"/>
    </source>
</evidence>
<dbReference type="GO" id="GO:0000281">
    <property type="term" value="P:mitotic cytokinesis"/>
    <property type="evidence" value="ECO:0007669"/>
    <property type="project" value="TreeGrafter"/>
</dbReference>
<feature type="region of interest" description="Disordered" evidence="1">
    <location>
        <begin position="708"/>
        <end position="750"/>
    </location>
</feature>
<feature type="compositionally biased region" description="Pro residues" evidence="1">
    <location>
        <begin position="812"/>
        <end position="822"/>
    </location>
</feature>
<proteinExistence type="predicted"/>
<dbReference type="FunFam" id="1.25.40.280:FF:000001">
    <property type="entry name" value="programmed cell death 6-interacting protein-like isoform X1"/>
    <property type="match status" value="1"/>
</dbReference>
<dbReference type="KEGG" id="btab:109034259"/>
<reference evidence="3" key="1">
    <citation type="submission" date="2021-12" db="EMBL/GenBank/DDBJ databases">
        <authorList>
            <person name="King R."/>
        </authorList>
    </citation>
    <scope>NUCLEOTIDE SEQUENCE</scope>
</reference>
<protein>
    <recommendedName>
        <fullName evidence="2">BRO1 domain-containing protein</fullName>
    </recommendedName>
</protein>
<evidence type="ECO:0000313" key="4">
    <source>
        <dbReference type="Proteomes" id="UP001152759"/>
    </source>
</evidence>
<evidence type="ECO:0000259" key="2">
    <source>
        <dbReference type="PROSITE" id="PS51180"/>
    </source>
</evidence>
<dbReference type="SMART" id="SM01041">
    <property type="entry name" value="BRO1"/>
    <property type="match status" value="1"/>
</dbReference>
<dbReference type="Gene3D" id="1.20.140.50">
    <property type="entry name" value="alix/aip1 like domains"/>
    <property type="match status" value="1"/>
</dbReference>
<evidence type="ECO:0000256" key="1">
    <source>
        <dbReference type="SAM" id="MobiDB-lite"/>
    </source>
</evidence>
<name>A0A9P0FA93_BEMTA</name>
<dbReference type="Gene3D" id="1.25.40.280">
    <property type="entry name" value="alix/aip1 like domains"/>
    <property type="match status" value="1"/>
</dbReference>
<organism evidence="3 4">
    <name type="scientific">Bemisia tabaci</name>
    <name type="common">Sweetpotato whitefly</name>
    <name type="synonym">Aleurodes tabaci</name>
    <dbReference type="NCBI Taxonomy" id="7038"/>
    <lineage>
        <taxon>Eukaryota</taxon>
        <taxon>Metazoa</taxon>
        <taxon>Ecdysozoa</taxon>
        <taxon>Arthropoda</taxon>
        <taxon>Hexapoda</taxon>
        <taxon>Insecta</taxon>
        <taxon>Pterygota</taxon>
        <taxon>Neoptera</taxon>
        <taxon>Paraneoptera</taxon>
        <taxon>Hemiptera</taxon>
        <taxon>Sternorrhyncha</taxon>
        <taxon>Aleyrodoidea</taxon>
        <taxon>Aleyrodidae</taxon>
        <taxon>Aleyrodinae</taxon>
        <taxon>Bemisia</taxon>
    </lineage>
</organism>
<dbReference type="GO" id="GO:0005768">
    <property type="term" value="C:endosome"/>
    <property type="evidence" value="ECO:0007669"/>
    <property type="project" value="TreeGrafter"/>
</dbReference>
<dbReference type="EMBL" id="OU963870">
    <property type="protein sequence ID" value="CAH0396165.1"/>
    <property type="molecule type" value="Genomic_DNA"/>
</dbReference>
<feature type="region of interest" description="Disordered" evidence="1">
    <location>
        <begin position="776"/>
        <end position="822"/>
    </location>
</feature>
<feature type="domain" description="BRO1" evidence="2">
    <location>
        <begin position="3"/>
        <end position="389"/>
    </location>
</feature>
<dbReference type="CDD" id="cd09235">
    <property type="entry name" value="V_Alix"/>
    <property type="match status" value="1"/>
</dbReference>
<dbReference type="Gene3D" id="1.20.120.560">
    <property type="entry name" value="alix/aip1 in complex with the ypdl late domain"/>
    <property type="match status" value="1"/>
</dbReference>
<keyword evidence="4" id="KW-1185">Reference proteome</keyword>
<feature type="compositionally biased region" description="Pro residues" evidence="1">
    <location>
        <begin position="786"/>
        <end position="803"/>
    </location>
</feature>
<dbReference type="InterPro" id="IPR004328">
    <property type="entry name" value="BRO1_dom"/>
</dbReference>
<gene>
    <name evidence="3" type="ORF">BEMITA_LOCUS14268</name>
</gene>
<dbReference type="InterPro" id="IPR038499">
    <property type="entry name" value="BRO1_sf"/>
</dbReference>
<dbReference type="Pfam" id="PF13949">
    <property type="entry name" value="ALIX_LYPXL_bnd"/>
    <property type="match status" value="1"/>
</dbReference>
<dbReference type="PROSITE" id="PS51180">
    <property type="entry name" value="BRO1"/>
    <property type="match status" value="1"/>
</dbReference>
<dbReference type="Proteomes" id="UP001152759">
    <property type="component" value="Chromosome 9"/>
</dbReference>
<dbReference type="InterPro" id="IPR025304">
    <property type="entry name" value="ALIX_V_dom"/>
</dbReference>
<accession>A0A9P0FA93</accession>